<dbReference type="EMBL" id="AP019620">
    <property type="protein sequence ID" value="BBJ42508.1"/>
    <property type="molecule type" value="Genomic_DNA"/>
</dbReference>
<evidence type="ECO:0000313" key="1">
    <source>
        <dbReference type="EMBL" id="BBJ42508.1"/>
    </source>
</evidence>
<reference evidence="1 2" key="1">
    <citation type="journal article" date="2020" name="Int. J. Syst. Evol. Microbiol.">
        <title>Reclassification of Streptomyces castelarensis and Streptomyces sporoclivatus as later heterotypic synonyms of Streptomyces antimycoticus.</title>
        <authorList>
            <person name="Komaki H."/>
            <person name="Tamura T."/>
        </authorList>
    </citation>
    <scope>NUCLEOTIDE SEQUENCE [LARGE SCALE GENOMIC DNA]</scope>
    <source>
        <strain evidence="1 2">NBRC 100767</strain>
    </source>
</reference>
<dbReference type="AlphaFoldDB" id="A0A499URD0"/>
<name>A0A499URD0_9ACTN</name>
<gene>
    <name evidence="1" type="ORF">SSPO_052260</name>
</gene>
<evidence type="ECO:0000313" key="2">
    <source>
        <dbReference type="Proteomes" id="UP000463951"/>
    </source>
</evidence>
<dbReference type="Proteomes" id="UP000463951">
    <property type="component" value="Chromosome"/>
</dbReference>
<proteinExistence type="predicted"/>
<sequence length="80" mass="8671">MPGLGDVGARSGSALQHALRDQQLLRPADHVLAHPALLADLGAGRQAVPWLPYVLRDPPPEFVGDAEIGRLLRHMENLVH</sequence>
<organism evidence="1 2">
    <name type="scientific">Streptomyces antimycoticus</name>
    <dbReference type="NCBI Taxonomy" id="68175"/>
    <lineage>
        <taxon>Bacteria</taxon>
        <taxon>Bacillati</taxon>
        <taxon>Actinomycetota</taxon>
        <taxon>Actinomycetes</taxon>
        <taxon>Kitasatosporales</taxon>
        <taxon>Streptomycetaceae</taxon>
        <taxon>Streptomyces</taxon>
        <taxon>Streptomyces violaceusniger group</taxon>
    </lineage>
</organism>
<accession>A0A499URD0</accession>
<protein>
    <submittedName>
        <fullName evidence="1">Uncharacterized protein</fullName>
    </submittedName>
</protein>